<gene>
    <name evidence="2" type="ORF">E0D97_06490</name>
</gene>
<dbReference type="Pfam" id="PF13409">
    <property type="entry name" value="GST_N_2"/>
    <property type="match status" value="1"/>
</dbReference>
<protein>
    <submittedName>
        <fullName evidence="2">Glutathione S-transferase family protein</fullName>
    </submittedName>
</protein>
<dbReference type="EMBL" id="SJST01000002">
    <property type="protein sequence ID" value="TCD15190.1"/>
    <property type="molecule type" value="Genomic_DNA"/>
</dbReference>
<dbReference type="GO" id="GO:0004364">
    <property type="term" value="F:glutathione transferase activity"/>
    <property type="evidence" value="ECO:0007669"/>
    <property type="project" value="TreeGrafter"/>
</dbReference>
<dbReference type="SFLD" id="SFLDG00358">
    <property type="entry name" value="Main_(cytGST)"/>
    <property type="match status" value="1"/>
</dbReference>
<dbReference type="SUPFAM" id="SSF47616">
    <property type="entry name" value="GST C-terminal domain-like"/>
    <property type="match status" value="1"/>
</dbReference>
<organism evidence="2 3">
    <name type="scientific">Oricola cellulosilytica</name>
    <dbReference type="NCBI Taxonomy" id="1429082"/>
    <lineage>
        <taxon>Bacteria</taxon>
        <taxon>Pseudomonadati</taxon>
        <taxon>Pseudomonadota</taxon>
        <taxon>Alphaproteobacteria</taxon>
        <taxon>Hyphomicrobiales</taxon>
        <taxon>Ahrensiaceae</taxon>
        <taxon>Oricola</taxon>
    </lineage>
</organism>
<dbReference type="Pfam" id="PF13410">
    <property type="entry name" value="GST_C_2"/>
    <property type="match status" value="1"/>
</dbReference>
<dbReference type="GO" id="GO:0006749">
    <property type="term" value="P:glutathione metabolic process"/>
    <property type="evidence" value="ECO:0007669"/>
    <property type="project" value="TreeGrafter"/>
</dbReference>
<proteinExistence type="predicted"/>
<dbReference type="CDD" id="cd03194">
    <property type="entry name" value="GST_C_3"/>
    <property type="match status" value="1"/>
</dbReference>
<sequence>MHLVIGNKLYSSWSLRAWMLLHAFEIQFDETVIAMYQRDTRERMLAFGPTGKVPVLIDGDVTVWESLAIMEYVADRFPNKRVWPVDLDARAHARSAASEMHAGFTGLRAACPMNLTKRFAPKDRGAACAADVVRLQQLWSEARDRFGGGGPFLYGDFSAADAMFAPVVTRLDTYQVAVDKPTRSYMDTVLAHPAFAAWRASALEEPWQLPHYEEGETAVEVFHRPKYRTVALQHPDPQGSHP</sequence>
<keyword evidence="2" id="KW-0808">Transferase</keyword>
<dbReference type="Gene3D" id="3.40.30.10">
    <property type="entry name" value="Glutaredoxin"/>
    <property type="match status" value="1"/>
</dbReference>
<dbReference type="AlphaFoldDB" id="A0A4R0PCJ3"/>
<dbReference type="Gene3D" id="1.20.1050.10">
    <property type="match status" value="1"/>
</dbReference>
<comment type="caution">
    <text evidence="2">The sequence shown here is derived from an EMBL/GenBank/DDBJ whole genome shotgun (WGS) entry which is preliminary data.</text>
</comment>
<evidence type="ECO:0000313" key="3">
    <source>
        <dbReference type="Proteomes" id="UP000291301"/>
    </source>
</evidence>
<dbReference type="SFLD" id="SFLDS00019">
    <property type="entry name" value="Glutathione_Transferase_(cytos"/>
    <property type="match status" value="1"/>
</dbReference>
<dbReference type="GO" id="GO:0016034">
    <property type="term" value="F:maleylacetoacetate isomerase activity"/>
    <property type="evidence" value="ECO:0007669"/>
    <property type="project" value="TreeGrafter"/>
</dbReference>
<dbReference type="Proteomes" id="UP000291301">
    <property type="component" value="Unassembled WGS sequence"/>
</dbReference>
<evidence type="ECO:0000313" key="2">
    <source>
        <dbReference type="EMBL" id="TCD15190.1"/>
    </source>
</evidence>
<dbReference type="PANTHER" id="PTHR42673">
    <property type="entry name" value="MALEYLACETOACETATE ISOMERASE"/>
    <property type="match status" value="1"/>
</dbReference>
<dbReference type="RefSeq" id="WP_131566972.1">
    <property type="nucleotide sequence ID" value="NZ_JAINFK010000004.1"/>
</dbReference>
<dbReference type="GO" id="GO:0006559">
    <property type="term" value="P:L-phenylalanine catabolic process"/>
    <property type="evidence" value="ECO:0007669"/>
    <property type="project" value="TreeGrafter"/>
</dbReference>
<dbReference type="OrthoDB" id="9799538at2"/>
<dbReference type="InterPro" id="IPR036249">
    <property type="entry name" value="Thioredoxin-like_sf"/>
</dbReference>
<dbReference type="InterPro" id="IPR004045">
    <property type="entry name" value="Glutathione_S-Trfase_N"/>
</dbReference>
<dbReference type="PROSITE" id="PS50404">
    <property type="entry name" value="GST_NTER"/>
    <property type="match status" value="1"/>
</dbReference>
<evidence type="ECO:0000259" key="1">
    <source>
        <dbReference type="PROSITE" id="PS50404"/>
    </source>
</evidence>
<keyword evidence="3" id="KW-1185">Reference proteome</keyword>
<feature type="domain" description="GST N-terminal" evidence="1">
    <location>
        <begin position="1"/>
        <end position="81"/>
    </location>
</feature>
<dbReference type="PANTHER" id="PTHR42673:SF4">
    <property type="entry name" value="MALEYLACETOACETATE ISOMERASE"/>
    <property type="match status" value="1"/>
</dbReference>
<dbReference type="CDD" id="cd03043">
    <property type="entry name" value="GST_N_1"/>
    <property type="match status" value="1"/>
</dbReference>
<dbReference type="SUPFAM" id="SSF52833">
    <property type="entry name" value="Thioredoxin-like"/>
    <property type="match status" value="1"/>
</dbReference>
<reference evidence="2 3" key="1">
    <citation type="journal article" date="2015" name="Antonie Van Leeuwenhoek">
        <title>Oricola cellulosilytica gen. nov., sp. nov., a cellulose-degrading bacterium of the family Phyllobacteriaceae isolated from surface seashore water, and emended descriptions of Mesorhizobium loti and Phyllobacterium myrsinacearum.</title>
        <authorList>
            <person name="Hameed A."/>
            <person name="Shahina M."/>
            <person name="Lai W.A."/>
            <person name="Lin S.Y."/>
            <person name="Young L.S."/>
            <person name="Liu Y.C."/>
            <person name="Hsu Y.H."/>
            <person name="Young C.C."/>
        </authorList>
    </citation>
    <scope>NUCLEOTIDE SEQUENCE [LARGE SCALE GENOMIC DNA]</scope>
    <source>
        <strain evidence="2 3">KCTC 52183</strain>
    </source>
</reference>
<name>A0A4R0PCJ3_9HYPH</name>
<dbReference type="InterPro" id="IPR040079">
    <property type="entry name" value="Glutathione_S-Trfase"/>
</dbReference>
<accession>A0A4R0PCJ3</accession>
<dbReference type="InterPro" id="IPR036282">
    <property type="entry name" value="Glutathione-S-Trfase_C_sf"/>
</dbReference>